<accession>A0A8I0T6A6</accession>
<protein>
    <submittedName>
        <fullName evidence="3">Uncharacterized protein</fullName>
    </submittedName>
</protein>
<evidence type="ECO:0000256" key="2">
    <source>
        <dbReference type="SAM" id="MobiDB-lite"/>
    </source>
</evidence>
<evidence type="ECO:0000313" key="4">
    <source>
        <dbReference type="Proteomes" id="UP000660708"/>
    </source>
</evidence>
<feature type="compositionally biased region" description="Low complexity" evidence="2">
    <location>
        <begin position="768"/>
        <end position="782"/>
    </location>
</feature>
<dbReference type="RefSeq" id="WP_147389594.1">
    <property type="nucleotide sequence ID" value="NZ_AQHF01000025.1"/>
</dbReference>
<dbReference type="EMBL" id="AQHF01000025">
    <property type="protein sequence ID" value="MBE0347014.1"/>
    <property type="molecule type" value="Genomic_DNA"/>
</dbReference>
<feature type="compositionally biased region" description="Polar residues" evidence="2">
    <location>
        <begin position="583"/>
        <end position="595"/>
    </location>
</feature>
<evidence type="ECO:0000256" key="1">
    <source>
        <dbReference type="SAM" id="Coils"/>
    </source>
</evidence>
<feature type="compositionally biased region" description="Polar residues" evidence="2">
    <location>
        <begin position="940"/>
        <end position="959"/>
    </location>
</feature>
<dbReference type="PANTHER" id="PTHR21525:SF9">
    <property type="entry name" value="CHANNEL_COLICIN DOMAIN-CONTAINING PROTEIN"/>
    <property type="match status" value="1"/>
</dbReference>
<dbReference type="PANTHER" id="PTHR21525">
    <property type="entry name" value="MOTILE SPERM PROTEIN"/>
    <property type="match status" value="1"/>
</dbReference>
<feature type="region of interest" description="Disordered" evidence="2">
    <location>
        <begin position="936"/>
        <end position="965"/>
    </location>
</feature>
<feature type="compositionally biased region" description="Basic residues" evidence="2">
    <location>
        <begin position="566"/>
        <end position="582"/>
    </location>
</feature>
<feature type="region of interest" description="Disordered" evidence="2">
    <location>
        <begin position="557"/>
        <end position="637"/>
    </location>
</feature>
<proteinExistence type="predicted"/>
<sequence length="1013" mass="103896">MTKKGKQARSREANKVKNKLPQVTSLANQVAQLGSIVAKLNANSATATSEQVQQLITIMTQLNASAVLHPEASFSLPEFQIPKSQTGASAGESSQLVEQVDQVMLALPDSLKHAIDGLSDKVSGLDFSRAAQTVDVELEALAQQVPSIFNGISVASAVDVVEQASKQVQGAAEPQQQFCVDVESLSQALPALMTNLDVSALPTQLLETGKTLSDIQFTEVLKGDLSSLTAAAPTLLTQFGFDEAANVVTQFAPAVEQLDLKGIVQGDLQSLQQALPSLLDAVDLGALNQTLAQQIPALAQLDLAGLAQGELGSLVTTLPNLLDAAGMDGAADTLSAALPALQQLDLGAIAEGDVQSLLQNGPALLDAFDMQGASQALGAALPIAEKLDFKGLMSGELGSLVDAAPEVLRAFELGDAADKLQAAVPGLKQLNLKQIASGDVSSLMAAGPSLLKAFELDGAAGVLENALPALEKLDVDAILGGDIQSLVSAGPQLLNAFGLQDAASVLEQHADLLSNIDIKGVLKGDLSSLTKSLPDLFGEFGFEGMADDLSESFSELEADIKDNQPKAKKGRKKRGKKRKNKTHLSGSSAKPPQQASKRKGNKPFLRLLDGGKAPSATAQLNADAEQPKKAKGKAKKIKTMAAANDPSVQKLGRFSAVKSGKLGSVFKGSKRLLGRVAAPLSVALGAFDAMTALTDPALSAKEKTTQVSAAAGGAGGALAGAAAGAALGSVVPVVGTAIGGLVGGALGAMGGESIGGWLGDKLGGLFSSEGQSGETTSTSVGSDHSRPQVVAQPATPNAGSAASEALDFVKNNVINELNLATGTAAALASQHGVANTKVHGVSKAGDMVGRALNAHTVWETMNNDTLSLQQKSGVIGSTLGGMFSADAVTGAMSKSKNPYVKMAAPMAGYLTNNIVGSAIKGWFTDEKSKTVAPDAILDPNSLSTQPTSGDSAANSTLQPTRHGGSVTVNANITVNAKEAQQAQEIAQQVKRILEQQQQQAEQALSARYYNHVA</sequence>
<feature type="region of interest" description="Disordered" evidence="2">
    <location>
        <begin position="768"/>
        <end position="798"/>
    </location>
</feature>
<comment type="caution">
    <text evidence="3">The sequence shown here is derived from an EMBL/GenBank/DDBJ whole genome shotgun (WGS) entry which is preliminary data.</text>
</comment>
<dbReference type="AlphaFoldDB" id="A0A8I0T6A6"/>
<evidence type="ECO:0000313" key="3">
    <source>
        <dbReference type="EMBL" id="MBE0347014.1"/>
    </source>
</evidence>
<reference evidence="3 4" key="1">
    <citation type="submission" date="2015-06" db="EMBL/GenBank/DDBJ databases">
        <title>Genome sequence of Pseudoalteromonas peptidolytica.</title>
        <authorList>
            <person name="Xie B.-B."/>
            <person name="Rong J.-C."/>
            <person name="Qin Q.-L."/>
            <person name="Zhang Y.-Z."/>
        </authorList>
    </citation>
    <scope>NUCLEOTIDE SEQUENCE [LARGE SCALE GENOMIC DNA]</scope>
    <source>
        <strain evidence="3 4">F12-50-A1</strain>
    </source>
</reference>
<name>A0A8I0T6A6_9GAMM</name>
<organism evidence="3 4">
    <name type="scientific">Pseudoalteromonas peptidolytica F12-50-A1</name>
    <dbReference type="NCBI Taxonomy" id="1315280"/>
    <lineage>
        <taxon>Bacteria</taxon>
        <taxon>Pseudomonadati</taxon>
        <taxon>Pseudomonadota</taxon>
        <taxon>Gammaproteobacteria</taxon>
        <taxon>Alteromonadales</taxon>
        <taxon>Pseudoalteromonadaceae</taxon>
        <taxon>Pseudoalteromonas</taxon>
    </lineage>
</organism>
<keyword evidence="1" id="KW-0175">Coiled coil</keyword>
<keyword evidence="4" id="KW-1185">Reference proteome</keyword>
<dbReference type="Proteomes" id="UP000660708">
    <property type="component" value="Unassembled WGS sequence"/>
</dbReference>
<gene>
    <name evidence="3" type="ORF">PPEP_a4001</name>
</gene>
<feature type="coiled-coil region" evidence="1">
    <location>
        <begin position="975"/>
        <end position="1006"/>
    </location>
</feature>